<evidence type="ECO:0000256" key="4">
    <source>
        <dbReference type="ARBA" id="ARBA00022833"/>
    </source>
</evidence>
<dbReference type="InterPro" id="IPR020843">
    <property type="entry name" value="ER"/>
</dbReference>
<gene>
    <name evidence="8" type="ORF">H0B56_03255</name>
</gene>
<evidence type="ECO:0000259" key="7">
    <source>
        <dbReference type="SMART" id="SM00829"/>
    </source>
</evidence>
<dbReference type="InterPro" id="IPR011032">
    <property type="entry name" value="GroES-like_sf"/>
</dbReference>
<comment type="cofactor">
    <cofactor evidence="1 6">
        <name>Zn(2+)</name>
        <dbReference type="ChEBI" id="CHEBI:29105"/>
    </cofactor>
</comment>
<proteinExistence type="inferred from homology"/>
<dbReference type="Pfam" id="PF08240">
    <property type="entry name" value="ADH_N"/>
    <property type="match status" value="1"/>
</dbReference>
<keyword evidence="5" id="KW-0560">Oxidoreductase</keyword>
<dbReference type="Gene3D" id="3.90.180.10">
    <property type="entry name" value="Medium-chain alcohol dehydrogenases, catalytic domain"/>
    <property type="match status" value="1"/>
</dbReference>
<dbReference type="InterPro" id="IPR013154">
    <property type="entry name" value="ADH-like_N"/>
</dbReference>
<evidence type="ECO:0000256" key="6">
    <source>
        <dbReference type="RuleBase" id="RU361277"/>
    </source>
</evidence>
<comment type="caution">
    <text evidence="8">The sequence shown here is derived from an EMBL/GenBank/DDBJ whole genome shotgun (WGS) entry which is preliminary data.</text>
</comment>
<dbReference type="SMART" id="SM00829">
    <property type="entry name" value="PKS_ER"/>
    <property type="match status" value="1"/>
</dbReference>
<dbReference type="Proteomes" id="UP000582974">
    <property type="component" value="Unassembled WGS sequence"/>
</dbReference>
<evidence type="ECO:0000256" key="3">
    <source>
        <dbReference type="ARBA" id="ARBA00022723"/>
    </source>
</evidence>
<sequence length="342" mass="36737">MKAVVLTSRRRHELCDMPVPEPGHDEVLVRSHYCGICGSDLHGPEIEDLFRSDVISGHEFAGEIVAVGQGVTDWTVGQRVTANPNGNVCHRCRYCRDGRYNLCRVGTRDNPLGVARDGGMAEYVALHTSYLHELPDSVDTRRGAWTEPLAVAIRAVRTSPLRVGDSAAVIGGGPVGQLVLQVLRRAGATRVLMVEPSPFRREVAARLGADETLTPDEVTARAGAGELADVDHVLECSGHVDAVQMALDLVAAGGSIRLVGMAPKPPSFDAVQAITKEVRILGGFIYVEEFAQAIDLLAANAIDVETLTTTLTPLEEFADAFAALREPETTMKVLIETGARSR</sequence>
<keyword evidence="3 6" id="KW-0479">Metal-binding</keyword>
<dbReference type="InterPro" id="IPR002328">
    <property type="entry name" value="ADH_Zn_CS"/>
</dbReference>
<dbReference type="InterPro" id="IPR036291">
    <property type="entry name" value="NAD(P)-bd_dom_sf"/>
</dbReference>
<evidence type="ECO:0000256" key="2">
    <source>
        <dbReference type="ARBA" id="ARBA00008072"/>
    </source>
</evidence>
<dbReference type="RefSeq" id="WP_180891405.1">
    <property type="nucleotide sequence ID" value="NZ_JACCKD010000001.1"/>
</dbReference>
<dbReference type="SUPFAM" id="SSF50129">
    <property type="entry name" value="GroES-like"/>
    <property type="match status" value="1"/>
</dbReference>
<name>A0A838A8B9_9PSEU</name>
<organism evidence="8 9">
    <name type="scientific">Haloechinothrix aidingensis</name>
    <dbReference type="NCBI Taxonomy" id="2752311"/>
    <lineage>
        <taxon>Bacteria</taxon>
        <taxon>Bacillati</taxon>
        <taxon>Actinomycetota</taxon>
        <taxon>Actinomycetes</taxon>
        <taxon>Pseudonocardiales</taxon>
        <taxon>Pseudonocardiaceae</taxon>
        <taxon>Haloechinothrix</taxon>
    </lineage>
</organism>
<evidence type="ECO:0000313" key="9">
    <source>
        <dbReference type="Proteomes" id="UP000582974"/>
    </source>
</evidence>
<keyword evidence="4 6" id="KW-0862">Zinc</keyword>
<dbReference type="PROSITE" id="PS00059">
    <property type="entry name" value="ADH_ZINC"/>
    <property type="match status" value="1"/>
</dbReference>
<dbReference type="SUPFAM" id="SSF51735">
    <property type="entry name" value="NAD(P)-binding Rossmann-fold domains"/>
    <property type="match status" value="1"/>
</dbReference>
<dbReference type="GO" id="GO:0008270">
    <property type="term" value="F:zinc ion binding"/>
    <property type="evidence" value="ECO:0007669"/>
    <property type="project" value="InterPro"/>
</dbReference>
<reference evidence="8 9" key="1">
    <citation type="submission" date="2020-07" db="EMBL/GenBank/DDBJ databases">
        <title>Genome of Haloechinothrix sp.</title>
        <authorList>
            <person name="Tang S.-K."/>
            <person name="Yang L."/>
            <person name="Zhu W.-Y."/>
        </authorList>
    </citation>
    <scope>NUCLEOTIDE SEQUENCE [LARGE SCALE GENOMIC DNA]</scope>
    <source>
        <strain evidence="8 9">YIM 98757</strain>
    </source>
</reference>
<dbReference type="AlphaFoldDB" id="A0A838A8B9"/>
<dbReference type="EMBL" id="JACCKD010000001">
    <property type="protein sequence ID" value="MBA0124552.1"/>
    <property type="molecule type" value="Genomic_DNA"/>
</dbReference>
<evidence type="ECO:0000256" key="1">
    <source>
        <dbReference type="ARBA" id="ARBA00001947"/>
    </source>
</evidence>
<dbReference type="Gene3D" id="3.40.50.720">
    <property type="entry name" value="NAD(P)-binding Rossmann-like Domain"/>
    <property type="match status" value="1"/>
</dbReference>
<comment type="similarity">
    <text evidence="2 6">Belongs to the zinc-containing alcohol dehydrogenase family.</text>
</comment>
<dbReference type="GO" id="GO:0016491">
    <property type="term" value="F:oxidoreductase activity"/>
    <property type="evidence" value="ECO:0007669"/>
    <property type="project" value="UniProtKB-KW"/>
</dbReference>
<dbReference type="PANTHER" id="PTHR43161">
    <property type="entry name" value="SORBITOL DEHYDROGENASE"/>
    <property type="match status" value="1"/>
</dbReference>
<dbReference type="InterPro" id="IPR013149">
    <property type="entry name" value="ADH-like_C"/>
</dbReference>
<protein>
    <submittedName>
        <fullName evidence="8">Alcohol dehydrogenase catalytic domain-containing protein</fullName>
    </submittedName>
</protein>
<feature type="domain" description="Enoyl reductase (ER)" evidence="7">
    <location>
        <begin position="7"/>
        <end position="335"/>
    </location>
</feature>
<evidence type="ECO:0000313" key="8">
    <source>
        <dbReference type="EMBL" id="MBA0124552.1"/>
    </source>
</evidence>
<accession>A0A838A8B9</accession>
<dbReference type="Pfam" id="PF00107">
    <property type="entry name" value="ADH_zinc_N"/>
    <property type="match status" value="1"/>
</dbReference>
<keyword evidence="9" id="KW-1185">Reference proteome</keyword>
<evidence type="ECO:0000256" key="5">
    <source>
        <dbReference type="ARBA" id="ARBA00023002"/>
    </source>
</evidence>